<evidence type="ECO:0000256" key="5">
    <source>
        <dbReference type="ARBA" id="ARBA00022989"/>
    </source>
</evidence>
<dbReference type="RefSeq" id="WP_280030085.1">
    <property type="nucleotide sequence ID" value="NZ_JAOCKG010000034.1"/>
</dbReference>
<dbReference type="Gene3D" id="1.10.3720.10">
    <property type="entry name" value="MetI-like"/>
    <property type="match status" value="1"/>
</dbReference>
<dbReference type="GO" id="GO:0005886">
    <property type="term" value="C:plasma membrane"/>
    <property type="evidence" value="ECO:0007669"/>
    <property type="project" value="UniProtKB-SubCell"/>
</dbReference>
<feature type="transmembrane region" description="Helical" evidence="7">
    <location>
        <begin position="111"/>
        <end position="138"/>
    </location>
</feature>
<evidence type="ECO:0000256" key="6">
    <source>
        <dbReference type="ARBA" id="ARBA00023136"/>
    </source>
</evidence>
<gene>
    <name evidence="8" type="ORF">N5K24_31265</name>
</gene>
<name>A0AA42WGA1_9BURK</name>
<feature type="transmembrane region" description="Helical" evidence="7">
    <location>
        <begin position="150"/>
        <end position="173"/>
    </location>
</feature>
<keyword evidence="6 7" id="KW-0472">Membrane</keyword>
<feature type="transmembrane region" description="Helical" evidence="7">
    <location>
        <begin position="69"/>
        <end position="90"/>
    </location>
</feature>
<evidence type="ECO:0000256" key="7">
    <source>
        <dbReference type="SAM" id="Phobius"/>
    </source>
</evidence>
<dbReference type="SUPFAM" id="SSF161098">
    <property type="entry name" value="MetI-like"/>
    <property type="match status" value="1"/>
</dbReference>
<dbReference type="AlphaFoldDB" id="A0AA42WGA1"/>
<reference evidence="8" key="1">
    <citation type="submission" date="2022-09" db="EMBL/GenBank/DDBJ databases">
        <title>Intensive care unit water sources are persistently colonized with multi-drug resistant bacteria and are the site of extensive horizontal gene transfer of antibiotic resistance genes.</title>
        <authorList>
            <person name="Diorio-Toth L."/>
        </authorList>
    </citation>
    <scope>NUCLEOTIDE SEQUENCE</scope>
    <source>
        <strain evidence="8">GD03676</strain>
    </source>
</reference>
<comment type="caution">
    <text evidence="8">The sequence shown here is derived from an EMBL/GenBank/DDBJ whole genome shotgun (WGS) entry which is preliminary data.</text>
</comment>
<accession>A0AA42WGA1</accession>
<evidence type="ECO:0000256" key="3">
    <source>
        <dbReference type="ARBA" id="ARBA00022475"/>
    </source>
</evidence>
<dbReference type="InterPro" id="IPR035906">
    <property type="entry name" value="MetI-like_sf"/>
</dbReference>
<keyword evidence="2" id="KW-0813">Transport</keyword>
<keyword evidence="3" id="KW-1003">Cell membrane</keyword>
<protein>
    <submittedName>
        <fullName evidence="8">Uncharacterized protein</fullName>
    </submittedName>
</protein>
<evidence type="ECO:0000256" key="4">
    <source>
        <dbReference type="ARBA" id="ARBA00022692"/>
    </source>
</evidence>
<dbReference type="EMBL" id="JAOCKG010000034">
    <property type="protein sequence ID" value="MDH2054914.1"/>
    <property type="molecule type" value="Genomic_DNA"/>
</dbReference>
<proteinExistence type="predicted"/>
<evidence type="ECO:0000256" key="2">
    <source>
        <dbReference type="ARBA" id="ARBA00022448"/>
    </source>
</evidence>
<dbReference type="PANTHER" id="PTHR30151">
    <property type="entry name" value="ALKANE SULFONATE ABC TRANSPORTER-RELATED, MEMBRANE SUBUNIT"/>
    <property type="match status" value="1"/>
</dbReference>
<keyword evidence="5 7" id="KW-1133">Transmembrane helix</keyword>
<evidence type="ECO:0000313" key="9">
    <source>
        <dbReference type="Proteomes" id="UP001161276"/>
    </source>
</evidence>
<organism evidence="8 9">
    <name type="scientific">Achromobacter marplatensis</name>
    <dbReference type="NCBI Taxonomy" id="470868"/>
    <lineage>
        <taxon>Bacteria</taxon>
        <taxon>Pseudomonadati</taxon>
        <taxon>Pseudomonadota</taxon>
        <taxon>Betaproteobacteria</taxon>
        <taxon>Burkholderiales</taxon>
        <taxon>Alcaligenaceae</taxon>
        <taxon>Achromobacter</taxon>
    </lineage>
</organism>
<comment type="subcellular location">
    <subcellularLocation>
        <location evidence="1">Cell membrane</location>
        <topology evidence="1">Multi-pass membrane protein</topology>
    </subcellularLocation>
</comment>
<sequence length="195" mass="20270">MAAASPSRRHRPVRRALVPWVAAAGLLALWQLASLAGWPLARDLPAPSAVLSAAVSAAGSGELWAPLRVGLWGAAAAALLGAVLGGWRGVRTGDRKLIEMGRSVGLAGWPLWRDVILPGALPTVLSGARLALALFWVLRVTVDIAATGSGSGHAAFVPILLYALLALATDALVRVLARRALRWDAAFVPDRAGAY</sequence>
<dbReference type="PANTHER" id="PTHR30151:SF38">
    <property type="entry name" value="ALIPHATIC SULFONATES TRANSPORT PERMEASE PROTEIN SSUC-RELATED"/>
    <property type="match status" value="1"/>
</dbReference>
<keyword evidence="4 7" id="KW-0812">Transmembrane</keyword>
<evidence type="ECO:0000256" key="1">
    <source>
        <dbReference type="ARBA" id="ARBA00004651"/>
    </source>
</evidence>
<evidence type="ECO:0000313" key="8">
    <source>
        <dbReference type="EMBL" id="MDH2054914.1"/>
    </source>
</evidence>
<dbReference type="Proteomes" id="UP001161276">
    <property type="component" value="Unassembled WGS sequence"/>
</dbReference>